<comment type="caution">
    <text evidence="1">The sequence shown here is derived from an EMBL/GenBank/DDBJ whole genome shotgun (WGS) entry which is preliminary data.</text>
</comment>
<name>A0A6V7W2P0_MELEN</name>
<organism evidence="1 2">
    <name type="scientific">Meloidogyne enterolobii</name>
    <name type="common">Root-knot nematode worm</name>
    <name type="synonym">Meloidogyne mayaguensis</name>
    <dbReference type="NCBI Taxonomy" id="390850"/>
    <lineage>
        <taxon>Eukaryota</taxon>
        <taxon>Metazoa</taxon>
        <taxon>Ecdysozoa</taxon>
        <taxon>Nematoda</taxon>
        <taxon>Chromadorea</taxon>
        <taxon>Rhabditida</taxon>
        <taxon>Tylenchina</taxon>
        <taxon>Tylenchomorpha</taxon>
        <taxon>Tylenchoidea</taxon>
        <taxon>Meloidogynidae</taxon>
        <taxon>Meloidogyninae</taxon>
        <taxon>Meloidogyne</taxon>
    </lineage>
</organism>
<dbReference type="EMBL" id="CAJEWN010000384">
    <property type="protein sequence ID" value="CAD2180908.1"/>
    <property type="molecule type" value="Genomic_DNA"/>
</dbReference>
<evidence type="ECO:0000313" key="1">
    <source>
        <dbReference type="EMBL" id="CAD2180908.1"/>
    </source>
</evidence>
<dbReference type="Proteomes" id="UP000580250">
    <property type="component" value="Unassembled WGS sequence"/>
</dbReference>
<accession>A0A6V7W2P0</accession>
<evidence type="ECO:0000313" key="2">
    <source>
        <dbReference type="Proteomes" id="UP000580250"/>
    </source>
</evidence>
<dbReference type="AlphaFoldDB" id="A0A6V7W2P0"/>
<protein>
    <submittedName>
        <fullName evidence="1">Uncharacterized protein</fullName>
    </submittedName>
</protein>
<proteinExistence type="predicted"/>
<gene>
    <name evidence="1" type="ORF">MENT_LOCUS33017</name>
</gene>
<reference evidence="1 2" key="1">
    <citation type="submission" date="2020-08" db="EMBL/GenBank/DDBJ databases">
        <authorList>
            <person name="Koutsovoulos G."/>
            <person name="Danchin GJ E."/>
        </authorList>
    </citation>
    <scope>NUCLEOTIDE SEQUENCE [LARGE SCALE GENOMIC DNA]</scope>
</reference>
<sequence length="42" mass="4808">MSRFTKSQQGARKLVYECCCNIIEEPLKSIIRCSITSPINFV</sequence>